<keyword evidence="3" id="KW-0808">Transferase</keyword>
<dbReference type="Gene3D" id="3.40.50.150">
    <property type="entry name" value="Vaccinia Virus protein VP39"/>
    <property type="match status" value="1"/>
</dbReference>
<evidence type="ECO:0000313" key="6">
    <source>
        <dbReference type="EMBL" id="CAE0707444.1"/>
    </source>
</evidence>
<organism evidence="6">
    <name type="scientific">Pseudo-nitzschia australis</name>
    <dbReference type="NCBI Taxonomy" id="44445"/>
    <lineage>
        <taxon>Eukaryota</taxon>
        <taxon>Sar</taxon>
        <taxon>Stramenopiles</taxon>
        <taxon>Ochrophyta</taxon>
        <taxon>Bacillariophyta</taxon>
        <taxon>Bacillariophyceae</taxon>
        <taxon>Bacillariophycidae</taxon>
        <taxon>Bacillariales</taxon>
        <taxon>Bacillariaceae</taxon>
        <taxon>Pseudo-nitzschia</taxon>
    </lineage>
</organism>
<evidence type="ECO:0000256" key="5">
    <source>
        <dbReference type="SAM" id="MobiDB-lite"/>
    </source>
</evidence>
<dbReference type="GO" id="GO:0005739">
    <property type="term" value="C:mitochondrion"/>
    <property type="evidence" value="ECO:0007669"/>
    <property type="project" value="TreeGrafter"/>
</dbReference>
<evidence type="ECO:0000256" key="1">
    <source>
        <dbReference type="ARBA" id="ARBA00010633"/>
    </source>
</evidence>
<feature type="region of interest" description="Disordered" evidence="5">
    <location>
        <begin position="33"/>
        <end position="63"/>
    </location>
</feature>
<dbReference type="SUPFAM" id="SSF53335">
    <property type="entry name" value="S-adenosyl-L-methionine-dependent methyltransferases"/>
    <property type="match status" value="1"/>
</dbReference>
<name>A0A7S4A911_9STRA</name>
<evidence type="ECO:0008006" key="7">
    <source>
        <dbReference type="Google" id="ProtNLM"/>
    </source>
</evidence>
<evidence type="ECO:0000256" key="4">
    <source>
        <dbReference type="ARBA" id="ARBA00022691"/>
    </source>
</evidence>
<dbReference type="GO" id="GO:1905706">
    <property type="term" value="P:regulation of mitochondrial ATP synthesis coupled proton transport"/>
    <property type="evidence" value="ECO:0007669"/>
    <property type="project" value="TreeGrafter"/>
</dbReference>
<dbReference type="GO" id="GO:0016279">
    <property type="term" value="F:protein-lysine N-methyltransferase activity"/>
    <property type="evidence" value="ECO:0007669"/>
    <property type="project" value="InterPro"/>
</dbReference>
<dbReference type="InterPro" id="IPR029063">
    <property type="entry name" value="SAM-dependent_MTases_sf"/>
</dbReference>
<proteinExistence type="inferred from homology"/>
<protein>
    <recommendedName>
        <fullName evidence="7">Methyltransferase domain-containing protein</fullName>
    </recommendedName>
</protein>
<comment type="similarity">
    <text evidence="1">Belongs to the ANT/ATPSC lysine N-methyltransferase family.</text>
</comment>
<dbReference type="CDD" id="cd02440">
    <property type="entry name" value="AdoMet_MTases"/>
    <property type="match status" value="1"/>
</dbReference>
<keyword evidence="4" id="KW-0949">S-adenosyl-L-methionine</keyword>
<accession>A0A7S4A911</accession>
<dbReference type="InterPro" id="IPR026170">
    <property type="entry name" value="FAM173A/B"/>
</dbReference>
<evidence type="ECO:0000256" key="3">
    <source>
        <dbReference type="ARBA" id="ARBA00022679"/>
    </source>
</evidence>
<dbReference type="GO" id="GO:0032259">
    <property type="term" value="P:methylation"/>
    <property type="evidence" value="ECO:0007669"/>
    <property type="project" value="UniProtKB-KW"/>
</dbReference>
<gene>
    <name evidence="6" type="ORF">PAUS00366_LOCUS164</name>
</gene>
<dbReference type="EMBL" id="HBIX01000194">
    <property type="protein sequence ID" value="CAE0707444.1"/>
    <property type="molecule type" value="Transcribed_RNA"/>
</dbReference>
<keyword evidence="2" id="KW-0489">Methyltransferase</keyword>
<dbReference type="AlphaFoldDB" id="A0A7S4A911"/>
<reference evidence="6" key="1">
    <citation type="submission" date="2021-01" db="EMBL/GenBank/DDBJ databases">
        <authorList>
            <person name="Corre E."/>
            <person name="Pelletier E."/>
            <person name="Niang G."/>
            <person name="Scheremetjew M."/>
            <person name="Finn R."/>
            <person name="Kale V."/>
            <person name="Holt S."/>
            <person name="Cochrane G."/>
            <person name="Meng A."/>
            <person name="Brown T."/>
            <person name="Cohen L."/>
        </authorList>
    </citation>
    <scope>NUCLEOTIDE SEQUENCE</scope>
    <source>
        <strain evidence="6">10249 10 AB</strain>
    </source>
</reference>
<evidence type="ECO:0000256" key="2">
    <source>
        <dbReference type="ARBA" id="ARBA00022603"/>
    </source>
</evidence>
<sequence length="354" mass="40162">MKNLVMAGINTRCLLRNFRLLTIQPKSALPRSSPNAIPLLPPGSSMHRSFSTAVDSPKQRPRRKKIKYEKFSDAKLGTGVMPTTTSLEDPFQYSGDSIEEYREKANLSPWVPVPDSVARKIFDRALPEQEDSNEMDKADEIHVELGCGDGRVNFHAIEYGVKESVGIDVDEDVVQLANGRLQRIHPQPNLKFLVSDLMDPNSPAWTEYVPRATILTMYFAKDGLEKIRPLLEQALRGKRCKIFACGYPVPGWDPQIVETVLDIPIHFYDWGNDEVNMMALQPSDSFVDNLPAKNMRGRVAPSDNMDQYMGRKNKNSTFIKDPLPGYHPDDLIDYGWMDDFKEENTENEDGEIKK</sequence>
<dbReference type="PANTHER" id="PTHR13610">
    <property type="entry name" value="METHYLTRANSFERASE DOMAIN-CONTAINING PROTEIN"/>
    <property type="match status" value="1"/>
</dbReference>
<dbReference type="PANTHER" id="PTHR13610:SF11">
    <property type="entry name" value="METHYLTRANSFERASE DOMAIN-CONTAINING PROTEIN"/>
    <property type="match status" value="1"/>
</dbReference>